<accession>A0A814VZS1</accession>
<gene>
    <name evidence="2" type="ORF">GPM918_LOCUS23447</name>
    <name evidence="3" type="ORF">SRO942_LOCUS23446</name>
</gene>
<dbReference type="Proteomes" id="UP000663829">
    <property type="component" value="Unassembled WGS sequence"/>
</dbReference>
<dbReference type="EMBL" id="CAJOBC010008378">
    <property type="protein sequence ID" value="CAF3960085.1"/>
    <property type="molecule type" value="Genomic_DNA"/>
</dbReference>
<dbReference type="InterPro" id="IPR004014">
    <property type="entry name" value="ATPase_P-typ_cation-transptr_N"/>
</dbReference>
<feature type="domain" description="Cation-transporting P-type ATPase N-terminal" evidence="1">
    <location>
        <begin position="17"/>
        <end position="72"/>
    </location>
</feature>
<evidence type="ECO:0000313" key="4">
    <source>
        <dbReference type="Proteomes" id="UP000663829"/>
    </source>
</evidence>
<keyword evidence="4" id="KW-1185">Reference proteome</keyword>
<name>A0A814VZS1_9BILA</name>
<comment type="caution">
    <text evidence="2">The sequence shown here is derived from an EMBL/GenBank/DDBJ whole genome shotgun (WGS) entry which is preliminary data.</text>
</comment>
<dbReference type="OrthoDB" id="116380at2759"/>
<dbReference type="Proteomes" id="UP000681722">
    <property type="component" value="Unassembled WGS sequence"/>
</dbReference>
<evidence type="ECO:0000259" key="1">
    <source>
        <dbReference type="Pfam" id="PF00690"/>
    </source>
</evidence>
<reference evidence="2" key="1">
    <citation type="submission" date="2021-02" db="EMBL/GenBank/DDBJ databases">
        <authorList>
            <person name="Nowell W R."/>
        </authorList>
    </citation>
    <scope>NUCLEOTIDE SEQUENCE</scope>
</reference>
<proteinExistence type="predicted"/>
<dbReference type="Pfam" id="PF00690">
    <property type="entry name" value="Cation_ATPase_N"/>
    <property type="match status" value="1"/>
</dbReference>
<evidence type="ECO:0000313" key="3">
    <source>
        <dbReference type="EMBL" id="CAF3960085.1"/>
    </source>
</evidence>
<sequence length="94" mass="11001">MELHGKELIDRLNNDYGGLNGLIQKLKTDRKNGLQSDNEADLEQKRNAYGQNEIPLKPISFSRLCWEAVNNLSFFTVFNDWRKEKQFLSLQNEN</sequence>
<dbReference type="InterPro" id="IPR023298">
    <property type="entry name" value="ATPase_P-typ_TM_dom_sf"/>
</dbReference>
<dbReference type="AlphaFoldDB" id="A0A814VZS1"/>
<protein>
    <recommendedName>
        <fullName evidence="1">Cation-transporting P-type ATPase N-terminal domain-containing protein</fullName>
    </recommendedName>
</protein>
<organism evidence="2 4">
    <name type="scientific">Didymodactylos carnosus</name>
    <dbReference type="NCBI Taxonomy" id="1234261"/>
    <lineage>
        <taxon>Eukaryota</taxon>
        <taxon>Metazoa</taxon>
        <taxon>Spiralia</taxon>
        <taxon>Gnathifera</taxon>
        <taxon>Rotifera</taxon>
        <taxon>Eurotatoria</taxon>
        <taxon>Bdelloidea</taxon>
        <taxon>Philodinida</taxon>
        <taxon>Philodinidae</taxon>
        <taxon>Didymodactylos</taxon>
    </lineage>
</organism>
<dbReference type="EMBL" id="CAJNOQ010008377">
    <property type="protein sequence ID" value="CAF1195668.1"/>
    <property type="molecule type" value="Genomic_DNA"/>
</dbReference>
<evidence type="ECO:0000313" key="2">
    <source>
        <dbReference type="EMBL" id="CAF1195668.1"/>
    </source>
</evidence>
<dbReference type="SUPFAM" id="SSF81665">
    <property type="entry name" value="Calcium ATPase, transmembrane domain M"/>
    <property type="match status" value="1"/>
</dbReference>